<reference evidence="1" key="1">
    <citation type="submission" date="2023-04" db="EMBL/GenBank/DDBJ databases">
        <authorList>
            <person name="Vijverberg K."/>
            <person name="Xiong W."/>
            <person name="Schranz E."/>
        </authorList>
    </citation>
    <scope>NUCLEOTIDE SEQUENCE</scope>
</reference>
<evidence type="ECO:0000313" key="1">
    <source>
        <dbReference type="EMBL" id="CAI9277874.1"/>
    </source>
</evidence>
<dbReference type="Proteomes" id="UP001177003">
    <property type="component" value="Chromosome 3"/>
</dbReference>
<keyword evidence="2" id="KW-1185">Reference proteome</keyword>
<dbReference type="EMBL" id="OX465079">
    <property type="protein sequence ID" value="CAI9277874.1"/>
    <property type="molecule type" value="Genomic_DNA"/>
</dbReference>
<organism evidence="1 2">
    <name type="scientific">Lactuca saligna</name>
    <name type="common">Willowleaf lettuce</name>
    <dbReference type="NCBI Taxonomy" id="75948"/>
    <lineage>
        <taxon>Eukaryota</taxon>
        <taxon>Viridiplantae</taxon>
        <taxon>Streptophyta</taxon>
        <taxon>Embryophyta</taxon>
        <taxon>Tracheophyta</taxon>
        <taxon>Spermatophyta</taxon>
        <taxon>Magnoliopsida</taxon>
        <taxon>eudicotyledons</taxon>
        <taxon>Gunneridae</taxon>
        <taxon>Pentapetalae</taxon>
        <taxon>asterids</taxon>
        <taxon>campanulids</taxon>
        <taxon>Asterales</taxon>
        <taxon>Asteraceae</taxon>
        <taxon>Cichorioideae</taxon>
        <taxon>Cichorieae</taxon>
        <taxon>Lactucinae</taxon>
        <taxon>Lactuca</taxon>
    </lineage>
</organism>
<sequence>MKHNRGKLVIPSRGGSRSIANHKFAMTNKETQMPPSPIELYHKLHFDPIKKWINDESRIQYENILQLKEEDCAKLVSAGTSITQEMESDIEKKVIKTICAKHKTLQSGWEASSGLVMRKKDIHLLSTAETSQSASKDEEDMKIIISKFPDSQNILCPPNEDEARVYDDITDLSEQA</sequence>
<gene>
    <name evidence="1" type="ORF">LSALG_LOCUS17782</name>
</gene>
<proteinExistence type="predicted"/>
<evidence type="ECO:0000313" key="2">
    <source>
        <dbReference type="Proteomes" id="UP001177003"/>
    </source>
</evidence>
<protein>
    <submittedName>
        <fullName evidence="1">Uncharacterized protein</fullName>
    </submittedName>
</protein>
<accession>A0AA35YPS8</accession>
<dbReference type="AlphaFoldDB" id="A0AA35YPS8"/>
<name>A0AA35YPS8_LACSI</name>